<proteinExistence type="predicted"/>
<dbReference type="Gramene" id="KZN09344">
    <property type="protein sequence ID" value="KZN09344"/>
    <property type="gene ID" value="DCAR_002000"/>
</dbReference>
<dbReference type="EMBL" id="CP093343">
    <property type="protein sequence ID" value="WOG82875.1"/>
    <property type="molecule type" value="Genomic_DNA"/>
</dbReference>
<feature type="region of interest" description="Disordered" evidence="1">
    <location>
        <begin position="1"/>
        <end position="69"/>
    </location>
</feature>
<name>A0A166GTZ6_DAUCS</name>
<reference evidence="2" key="2">
    <citation type="submission" date="2022-03" db="EMBL/GenBank/DDBJ databases">
        <title>Draft title - Genomic analysis of global carrot germplasm unveils the trajectory of domestication and the origin of high carotenoid orange carrot.</title>
        <authorList>
            <person name="Iorizzo M."/>
            <person name="Ellison S."/>
            <person name="Senalik D."/>
            <person name="Macko-Podgorni A."/>
            <person name="Grzebelus D."/>
            <person name="Bostan H."/>
            <person name="Rolling W."/>
            <person name="Curaba J."/>
            <person name="Simon P."/>
        </authorList>
    </citation>
    <scope>NUCLEOTIDE SEQUENCE</scope>
    <source>
        <tissue evidence="2">Leaf</tissue>
    </source>
</reference>
<gene>
    <name evidence="2" type="ORF">DCAR_0102044</name>
</gene>
<evidence type="ECO:0000313" key="2">
    <source>
        <dbReference type="EMBL" id="WOG82875.1"/>
    </source>
</evidence>
<dbReference type="AlphaFoldDB" id="A0A166GTZ6"/>
<reference evidence="2" key="1">
    <citation type="journal article" date="2016" name="Nat. Genet.">
        <title>A high-quality carrot genome assembly provides new insights into carotenoid accumulation and asterid genome evolution.</title>
        <authorList>
            <person name="Iorizzo M."/>
            <person name="Ellison S."/>
            <person name="Senalik D."/>
            <person name="Zeng P."/>
            <person name="Satapoomin P."/>
            <person name="Huang J."/>
            <person name="Bowman M."/>
            <person name="Iovene M."/>
            <person name="Sanseverino W."/>
            <person name="Cavagnaro P."/>
            <person name="Yildiz M."/>
            <person name="Macko-Podgorni A."/>
            <person name="Moranska E."/>
            <person name="Grzebelus E."/>
            <person name="Grzebelus D."/>
            <person name="Ashrafi H."/>
            <person name="Zheng Z."/>
            <person name="Cheng S."/>
            <person name="Spooner D."/>
            <person name="Van Deynze A."/>
            <person name="Simon P."/>
        </authorList>
    </citation>
    <scope>NUCLEOTIDE SEQUENCE</scope>
    <source>
        <tissue evidence="2">Leaf</tissue>
    </source>
</reference>
<protein>
    <submittedName>
        <fullName evidence="2">Uncharacterized protein</fullName>
    </submittedName>
</protein>
<keyword evidence="3" id="KW-1185">Reference proteome</keyword>
<feature type="compositionally biased region" description="Basic and acidic residues" evidence="1">
    <location>
        <begin position="25"/>
        <end position="38"/>
    </location>
</feature>
<evidence type="ECO:0000256" key="1">
    <source>
        <dbReference type="SAM" id="MobiDB-lite"/>
    </source>
</evidence>
<organism evidence="2 3">
    <name type="scientific">Daucus carota subsp. sativus</name>
    <name type="common">Carrot</name>
    <dbReference type="NCBI Taxonomy" id="79200"/>
    <lineage>
        <taxon>Eukaryota</taxon>
        <taxon>Viridiplantae</taxon>
        <taxon>Streptophyta</taxon>
        <taxon>Embryophyta</taxon>
        <taxon>Tracheophyta</taxon>
        <taxon>Spermatophyta</taxon>
        <taxon>Magnoliopsida</taxon>
        <taxon>eudicotyledons</taxon>
        <taxon>Gunneridae</taxon>
        <taxon>Pentapetalae</taxon>
        <taxon>asterids</taxon>
        <taxon>campanulids</taxon>
        <taxon>Apiales</taxon>
        <taxon>Apiaceae</taxon>
        <taxon>Apioideae</taxon>
        <taxon>Scandiceae</taxon>
        <taxon>Daucinae</taxon>
        <taxon>Daucus</taxon>
        <taxon>Daucus sect. Daucus</taxon>
    </lineage>
</organism>
<dbReference type="Proteomes" id="UP000077755">
    <property type="component" value="Chromosome 1"/>
</dbReference>
<feature type="compositionally biased region" description="Polar residues" evidence="1">
    <location>
        <begin position="56"/>
        <end position="69"/>
    </location>
</feature>
<feature type="compositionally biased region" description="Basic and acidic residues" evidence="1">
    <location>
        <begin position="1"/>
        <end position="15"/>
    </location>
</feature>
<sequence>MEERERSRSRDDRPYHNRGRGRNSRFRDITPRRLDYGDRSPIVEIPEDHTLVRAEGSSQRRSANEGNTRGQPLAEALGIAQENLAMIVRLASREAGGSGDRQDERAPSPRRNPGGNRYRNYRGVKGRARNYSHSPAPRQRQEVEVEILSPVRDPADRDHYPDHMLATMSTSLPIMIAPGSITSIRLRSWLPPESNS</sequence>
<feature type="compositionally biased region" description="Low complexity" evidence="1">
    <location>
        <begin position="109"/>
        <end position="118"/>
    </location>
</feature>
<feature type="region of interest" description="Disordered" evidence="1">
    <location>
        <begin position="94"/>
        <end position="121"/>
    </location>
</feature>
<evidence type="ECO:0000313" key="3">
    <source>
        <dbReference type="Proteomes" id="UP000077755"/>
    </source>
</evidence>
<accession>A0A166GTZ6</accession>